<feature type="compositionally biased region" description="Basic and acidic residues" evidence="5">
    <location>
        <begin position="642"/>
        <end position="652"/>
    </location>
</feature>
<keyword evidence="3" id="KW-0520">NAD</keyword>
<feature type="compositionally biased region" description="Basic and acidic residues" evidence="5">
    <location>
        <begin position="389"/>
        <end position="401"/>
    </location>
</feature>
<evidence type="ECO:0000313" key="8">
    <source>
        <dbReference type="Proteomes" id="UP000030816"/>
    </source>
</evidence>
<dbReference type="RefSeq" id="XP_040676116.1">
    <property type="nucleotide sequence ID" value="XM_040825897.1"/>
</dbReference>
<dbReference type="PANTHER" id="PTHR11085:SF8">
    <property type="entry name" value="NAD-DEPENDENT HISTONE DEACETYLASE HST3"/>
    <property type="match status" value="1"/>
</dbReference>
<feature type="compositionally biased region" description="Low complexity" evidence="5">
    <location>
        <begin position="196"/>
        <end position="213"/>
    </location>
</feature>
<dbReference type="OrthoDB" id="2919105at2759"/>
<feature type="compositionally biased region" description="Basic and acidic residues" evidence="5">
    <location>
        <begin position="93"/>
        <end position="109"/>
    </location>
</feature>
<keyword evidence="2" id="KW-0808">Transferase</keyword>
<feature type="compositionally biased region" description="Basic and acidic residues" evidence="5">
    <location>
        <begin position="423"/>
        <end position="437"/>
    </location>
</feature>
<dbReference type="Gene3D" id="3.40.50.1220">
    <property type="entry name" value="TPP-binding domain"/>
    <property type="match status" value="2"/>
</dbReference>
<dbReference type="InterPro" id="IPR029035">
    <property type="entry name" value="DHS-like_NAD/FAD-binding_dom"/>
</dbReference>
<sequence length="969" mass="104996">MPTQHVKPGTEEHLRDVANALVKARKVVVVTGAGISTNSGIPVRTLPLPSFGRASGFSRLWSVDADCLAQDFRSENGLYSLIQAQFDAASRQARQEEQTGDVKKDEAAENSRPAKRRRTSTDSTNEADSTAAKTISDGYQVALQHGPSLPQCADRPESVAESAAAAETTAQIVVETRLSTPQSKGATHSSLGPNTSPLSSPPAESAISPSEFPSHTHRRLTDVAIPLGSSPLSSPPPILFDPFGPGSPMSEWSSGQRSSTSLSEVDEADTTPDSSASSQISAGGRSTLPNMKGKDLFDANIWSDPTRTSVFYTFATSLRQKIKAAEPTTSHRFISHLRDRGKLVRCYTQNIDQIEEKVGLSTRLQDGPGSRGRFSRRSTANTAQLNKMVEEAKSESCDKLSSEIPSQSDAPAEPSQQSQPSSSDEKTDTTPAADRESPSVNEARVIPKVAQKVLPRSGVECVFLHGSLDLLRCFLCGKVCSWDDGNRESETLSGQQPECPHCVGATVAREEKGKRALGVGKLRPDIVLYGEEHPNSHLISPIITHDLGLYPDMLLILGTSLRVHGLKVMVREFAKAVHCRGGKVVFVNFTKPPDSIWGDIIDYWVQWDCDAWVSDLQVRVPKLWQELEPPKPRKKRESSGTSEDRAREEKKKPPPVNPVALRDTKATGAYWTLKVLGELRRITGSAEPAAAPGRRASLSTGIAAAGDAAEALADAPTDKVQKEMMARRKKKSRMSAPAALEKGRRRSSTLNPNHGRSRKKMQAALPSQTPHHLAAELALPRVRAPVEPCSINSILSSVKENARIRKRKKVDGEEIPAPTVGRRRGGISAHMVKKDDLKLPPLQRLAASRPCPLYANKPQPMEPKSPPPGPLTSLSPNSRIAKTFRGRNAFSLDDFLGGLHGAPHGHVFRNCGENMPSTRTGTGEEAKAALALAGLRMSPMMTRWMTPEQMGVSLDGQLENWGSTWSCSP</sequence>
<gene>
    <name evidence="7" type="ORF">MAM_07099</name>
</gene>
<comment type="caution">
    <text evidence="4">Lacks conserved residue(s) required for the propagation of feature annotation.</text>
</comment>
<dbReference type="GO" id="GO:0017136">
    <property type="term" value="F:histone deacetylase activity, NAD-dependent"/>
    <property type="evidence" value="ECO:0007669"/>
    <property type="project" value="TreeGrafter"/>
</dbReference>
<feature type="compositionally biased region" description="Polar residues" evidence="5">
    <location>
        <begin position="271"/>
        <end position="281"/>
    </location>
</feature>
<dbReference type="Proteomes" id="UP000030816">
    <property type="component" value="Unassembled WGS sequence"/>
</dbReference>
<feature type="region of interest" description="Disordered" evidence="5">
    <location>
        <begin position="629"/>
        <end position="661"/>
    </location>
</feature>
<feature type="compositionally biased region" description="Low complexity" evidence="5">
    <location>
        <begin position="405"/>
        <end position="422"/>
    </location>
</feature>
<feature type="region of interest" description="Disordered" evidence="5">
    <location>
        <begin position="92"/>
        <end position="132"/>
    </location>
</feature>
<feature type="region of interest" description="Disordered" evidence="5">
    <location>
        <begin position="235"/>
        <end position="290"/>
    </location>
</feature>
<evidence type="ECO:0000313" key="7">
    <source>
        <dbReference type="EMBL" id="KHN95050.1"/>
    </source>
</evidence>
<protein>
    <submittedName>
        <fullName evidence="7">SIR2 superfamily</fullName>
    </submittedName>
</protein>
<dbReference type="PANTHER" id="PTHR11085">
    <property type="entry name" value="NAD-DEPENDENT PROTEIN DEACYLASE SIRTUIN-5, MITOCHONDRIAL-RELATED"/>
    <property type="match status" value="1"/>
</dbReference>
<accession>A0A0B2WPY2</accession>
<evidence type="ECO:0000256" key="5">
    <source>
        <dbReference type="SAM" id="MobiDB-lite"/>
    </source>
</evidence>
<feature type="region of interest" description="Disordered" evidence="5">
    <location>
        <begin position="816"/>
        <end position="841"/>
    </location>
</feature>
<keyword evidence="8" id="KW-1185">Reference proteome</keyword>
<dbReference type="GO" id="GO:0070403">
    <property type="term" value="F:NAD+ binding"/>
    <property type="evidence" value="ECO:0007669"/>
    <property type="project" value="InterPro"/>
</dbReference>
<feature type="region of interest" description="Disordered" evidence="5">
    <location>
        <begin position="389"/>
        <end position="443"/>
    </location>
</feature>
<feature type="region of interest" description="Disordered" evidence="5">
    <location>
        <begin position="726"/>
        <end position="770"/>
    </location>
</feature>
<dbReference type="Pfam" id="PF02146">
    <property type="entry name" value="SIR2"/>
    <property type="match status" value="2"/>
</dbReference>
<feature type="region of interest" description="Disordered" evidence="5">
    <location>
        <begin position="179"/>
        <end position="215"/>
    </location>
</feature>
<dbReference type="GeneID" id="63741554"/>
<evidence type="ECO:0000256" key="2">
    <source>
        <dbReference type="ARBA" id="ARBA00022679"/>
    </source>
</evidence>
<comment type="similarity">
    <text evidence="1">Belongs to the sirtuin family. Class I subfamily.</text>
</comment>
<feature type="compositionally biased region" description="Polar residues" evidence="5">
    <location>
        <begin position="179"/>
        <end position="195"/>
    </location>
</feature>
<dbReference type="GO" id="GO:0005634">
    <property type="term" value="C:nucleus"/>
    <property type="evidence" value="ECO:0007669"/>
    <property type="project" value="TreeGrafter"/>
</dbReference>
<dbReference type="InterPro" id="IPR026590">
    <property type="entry name" value="Ssirtuin_cat_dom"/>
</dbReference>
<feature type="compositionally biased region" description="Polar residues" evidence="5">
    <location>
        <begin position="121"/>
        <end position="132"/>
    </location>
</feature>
<evidence type="ECO:0000259" key="6">
    <source>
        <dbReference type="PROSITE" id="PS50305"/>
    </source>
</evidence>
<dbReference type="SUPFAM" id="SSF52467">
    <property type="entry name" value="DHS-like NAD/FAD-binding domain"/>
    <property type="match status" value="1"/>
</dbReference>
<evidence type="ECO:0000256" key="3">
    <source>
        <dbReference type="ARBA" id="ARBA00023027"/>
    </source>
</evidence>
<feature type="region of interest" description="Disordered" evidence="5">
    <location>
        <begin position="145"/>
        <end position="166"/>
    </location>
</feature>
<dbReference type="AlphaFoldDB" id="A0A0B2WPY2"/>
<organism evidence="7 8">
    <name type="scientific">Metarhizium album (strain ARSEF 1941)</name>
    <dbReference type="NCBI Taxonomy" id="1081103"/>
    <lineage>
        <taxon>Eukaryota</taxon>
        <taxon>Fungi</taxon>
        <taxon>Dikarya</taxon>
        <taxon>Ascomycota</taxon>
        <taxon>Pezizomycotina</taxon>
        <taxon>Sordariomycetes</taxon>
        <taxon>Hypocreomycetidae</taxon>
        <taxon>Hypocreales</taxon>
        <taxon>Clavicipitaceae</taxon>
        <taxon>Metarhizium</taxon>
    </lineage>
</organism>
<dbReference type="EMBL" id="AZHE01000027">
    <property type="protein sequence ID" value="KHN95050.1"/>
    <property type="molecule type" value="Genomic_DNA"/>
</dbReference>
<dbReference type="HOGENOM" id="CLU_005935_0_1_1"/>
<reference evidence="7 8" key="1">
    <citation type="journal article" date="2014" name="Proc. Natl. Acad. Sci. U.S.A.">
        <title>Trajectory and genomic determinants of fungal-pathogen speciation and host adaptation.</title>
        <authorList>
            <person name="Hu X."/>
            <person name="Xiao G."/>
            <person name="Zheng P."/>
            <person name="Shang Y."/>
            <person name="Su Y."/>
            <person name="Zhang X."/>
            <person name="Liu X."/>
            <person name="Zhan S."/>
            <person name="St Leger R.J."/>
            <person name="Wang C."/>
        </authorList>
    </citation>
    <scope>NUCLEOTIDE SEQUENCE [LARGE SCALE GENOMIC DNA]</scope>
    <source>
        <strain evidence="7 8">ARSEF 1941</strain>
    </source>
</reference>
<feature type="domain" description="Deacetylase sirtuin-type" evidence="6">
    <location>
        <begin position="7"/>
        <end position="631"/>
    </location>
</feature>
<dbReference type="STRING" id="1081103.A0A0B2WPY2"/>
<name>A0A0B2WPY2_METAS</name>
<dbReference type="InterPro" id="IPR050134">
    <property type="entry name" value="NAD-dep_sirtuin_deacylases"/>
</dbReference>
<dbReference type="InterPro" id="IPR003000">
    <property type="entry name" value="Sirtuin"/>
</dbReference>
<feature type="compositionally biased region" description="Polar residues" evidence="5">
    <location>
        <begin position="250"/>
        <end position="263"/>
    </location>
</feature>
<comment type="caution">
    <text evidence="7">The sequence shown here is derived from an EMBL/GenBank/DDBJ whole genome shotgun (WGS) entry which is preliminary data.</text>
</comment>
<evidence type="ECO:0000256" key="4">
    <source>
        <dbReference type="PROSITE-ProRule" id="PRU00236"/>
    </source>
</evidence>
<evidence type="ECO:0000256" key="1">
    <source>
        <dbReference type="ARBA" id="ARBA00006924"/>
    </source>
</evidence>
<proteinExistence type="inferred from homology"/>
<dbReference type="PROSITE" id="PS50305">
    <property type="entry name" value="SIRTUIN"/>
    <property type="match status" value="1"/>
</dbReference>